<dbReference type="InterPro" id="IPR001647">
    <property type="entry name" value="HTH_TetR"/>
</dbReference>
<evidence type="ECO:0000256" key="5">
    <source>
        <dbReference type="SAM" id="MobiDB-lite"/>
    </source>
</evidence>
<reference evidence="7 8" key="1">
    <citation type="submission" date="2023-10" db="EMBL/GenBank/DDBJ databases">
        <title>Development of a sustainable strategy for remediation of hydrocarbon-contaminated territories based on the waste exchange concept.</title>
        <authorList>
            <person name="Krivoruchko A."/>
        </authorList>
    </citation>
    <scope>NUCLEOTIDE SEQUENCE [LARGE SCALE GENOMIC DNA]</scope>
    <source>
        <strain evidence="7 8">IEGM 1203</strain>
    </source>
</reference>
<keyword evidence="2 4" id="KW-0238">DNA-binding</keyword>
<dbReference type="PANTHER" id="PTHR30055">
    <property type="entry name" value="HTH-TYPE TRANSCRIPTIONAL REGULATOR RUTR"/>
    <property type="match status" value="1"/>
</dbReference>
<dbReference type="Proteomes" id="UP001185927">
    <property type="component" value="Unassembled WGS sequence"/>
</dbReference>
<dbReference type="PANTHER" id="PTHR30055:SF234">
    <property type="entry name" value="HTH-TYPE TRANSCRIPTIONAL REGULATOR BETI"/>
    <property type="match status" value="1"/>
</dbReference>
<comment type="caution">
    <text evidence="7">The sequence shown here is derived from an EMBL/GenBank/DDBJ whole genome shotgun (WGS) entry which is preliminary data.</text>
</comment>
<evidence type="ECO:0000313" key="7">
    <source>
        <dbReference type="EMBL" id="MDV6271143.1"/>
    </source>
</evidence>
<feature type="region of interest" description="Disordered" evidence="5">
    <location>
        <begin position="1"/>
        <end position="21"/>
    </location>
</feature>
<evidence type="ECO:0000256" key="3">
    <source>
        <dbReference type="ARBA" id="ARBA00023163"/>
    </source>
</evidence>
<name>A0ABU4C432_RHOGO</name>
<feature type="domain" description="HTH tetR-type" evidence="6">
    <location>
        <begin position="22"/>
        <end position="82"/>
    </location>
</feature>
<sequence length="214" mass="23905">MARTAGKSSSSKPGAKTRLNADERRAQIIASAREVFVEQGVNGARSRDIAERAGITEAYLYRHFHSKDEIFQLAIDEPLNRMIATLRDETRELAERSDVPRVEVLQRSHELLLDCMVEIAPLVAAALLSEGSTNSQFYVDYLFPRLRGVLELVIPDITGYPVKAIELDMFVDSMIGIHLTIALEHLLENKKVDVPYVAKQVTKMFAVGVVRPQG</sequence>
<proteinExistence type="predicted"/>
<accession>A0ABU4C432</accession>
<evidence type="ECO:0000313" key="8">
    <source>
        <dbReference type="Proteomes" id="UP001185927"/>
    </source>
</evidence>
<gene>
    <name evidence="7" type="ORF">R3Q16_31435</name>
</gene>
<dbReference type="PROSITE" id="PS50977">
    <property type="entry name" value="HTH_TETR_2"/>
    <property type="match status" value="1"/>
</dbReference>
<dbReference type="InterPro" id="IPR050109">
    <property type="entry name" value="HTH-type_TetR-like_transc_reg"/>
</dbReference>
<evidence type="ECO:0000256" key="4">
    <source>
        <dbReference type="PROSITE-ProRule" id="PRU00335"/>
    </source>
</evidence>
<dbReference type="RefSeq" id="WP_317545604.1">
    <property type="nucleotide sequence ID" value="NZ_JAWLKB010000032.1"/>
</dbReference>
<dbReference type="EMBL" id="JAWLKB010000032">
    <property type="protein sequence ID" value="MDV6271143.1"/>
    <property type="molecule type" value="Genomic_DNA"/>
</dbReference>
<feature type="DNA-binding region" description="H-T-H motif" evidence="4">
    <location>
        <begin position="45"/>
        <end position="64"/>
    </location>
</feature>
<dbReference type="InterPro" id="IPR009057">
    <property type="entry name" value="Homeodomain-like_sf"/>
</dbReference>
<keyword evidence="1" id="KW-0805">Transcription regulation</keyword>
<dbReference type="Pfam" id="PF00440">
    <property type="entry name" value="TetR_N"/>
    <property type="match status" value="1"/>
</dbReference>
<dbReference type="Gene3D" id="1.10.357.10">
    <property type="entry name" value="Tetracycline Repressor, domain 2"/>
    <property type="match status" value="1"/>
</dbReference>
<protein>
    <submittedName>
        <fullName evidence="7">TetR/AcrR family transcriptional regulator</fullName>
    </submittedName>
</protein>
<keyword evidence="8" id="KW-1185">Reference proteome</keyword>
<evidence type="ECO:0000256" key="1">
    <source>
        <dbReference type="ARBA" id="ARBA00023015"/>
    </source>
</evidence>
<dbReference type="PRINTS" id="PR00455">
    <property type="entry name" value="HTHTETR"/>
</dbReference>
<organism evidence="7 8">
    <name type="scientific">Rhodococcus globerulus</name>
    <dbReference type="NCBI Taxonomy" id="33008"/>
    <lineage>
        <taxon>Bacteria</taxon>
        <taxon>Bacillati</taxon>
        <taxon>Actinomycetota</taxon>
        <taxon>Actinomycetes</taxon>
        <taxon>Mycobacteriales</taxon>
        <taxon>Nocardiaceae</taxon>
        <taxon>Rhodococcus</taxon>
    </lineage>
</organism>
<dbReference type="SUPFAM" id="SSF46689">
    <property type="entry name" value="Homeodomain-like"/>
    <property type="match status" value="1"/>
</dbReference>
<keyword evidence="3" id="KW-0804">Transcription</keyword>
<evidence type="ECO:0000259" key="6">
    <source>
        <dbReference type="PROSITE" id="PS50977"/>
    </source>
</evidence>
<evidence type="ECO:0000256" key="2">
    <source>
        <dbReference type="ARBA" id="ARBA00023125"/>
    </source>
</evidence>